<organism evidence="5 6">
    <name type="scientific">Bradyrhizobium japonicum</name>
    <dbReference type="NCBI Taxonomy" id="375"/>
    <lineage>
        <taxon>Bacteria</taxon>
        <taxon>Pseudomonadati</taxon>
        <taxon>Pseudomonadota</taxon>
        <taxon>Alphaproteobacteria</taxon>
        <taxon>Hyphomicrobiales</taxon>
        <taxon>Nitrobacteraceae</taxon>
        <taxon>Bradyrhizobium</taxon>
    </lineage>
</organism>
<dbReference type="Pfam" id="PF02668">
    <property type="entry name" value="TauD"/>
    <property type="match status" value="1"/>
</dbReference>
<proteinExistence type="predicted"/>
<dbReference type="Proteomes" id="UP000030377">
    <property type="component" value="Unassembled WGS sequence"/>
</dbReference>
<reference evidence="5 6" key="1">
    <citation type="submission" date="2014-09" db="EMBL/GenBank/DDBJ databases">
        <title>Draft genome of Bradyrhizobium japonicum Is-34.</title>
        <authorList>
            <person name="Tsurumaru H."/>
            <person name="Yamakawa T."/>
            <person name="Hashimoto S."/>
            <person name="Okizaki K."/>
            <person name="Kanesaki Y."/>
            <person name="Yoshikawa H."/>
            <person name="Yajima S."/>
        </authorList>
    </citation>
    <scope>NUCLEOTIDE SEQUENCE [LARGE SCALE GENOMIC DNA]</scope>
    <source>
        <strain evidence="5 6">Is-34</strain>
    </source>
</reference>
<accession>A0A0A3YHK8</accession>
<dbReference type="AlphaFoldDB" id="A0A0A3YHK8"/>
<dbReference type="Gene3D" id="3.60.130.10">
    <property type="entry name" value="Clavaminate synthase-like"/>
    <property type="match status" value="1"/>
</dbReference>
<sequence>MLTRLRELGFRTGHFSCNDFWSPEEISTLNRVFTRYHGDASADPVTIASLENAAPLRADIRRESPRLADLADQIAEELEGRYSAIVVDRLNIDDFDLNTKRRLLYALCLALGWPTPTDKVGRRIIWDIKSRPLPKGQVSTFSENMAEALLHTDTQYFPHPERYTILYVVKPAQEGGISMIRDGRHIREALEQTEEGAWALSYLSTNKLPFRIPTSYTAQRRQDIPEFTFAPIFSDRPLIRYRRDTLEAGLAGCPEYRTAEAKNALRILEGVLDSANDVLTTSLPADSVLITNNHEGLHGRTEFDDPERHLIRIRISDVPPST</sequence>
<evidence type="ECO:0000256" key="3">
    <source>
        <dbReference type="ARBA" id="ARBA00023194"/>
    </source>
</evidence>
<name>A0A0A3YHK8_BRAJP</name>
<comment type="cofactor">
    <cofactor evidence="1">
        <name>Fe(2+)</name>
        <dbReference type="ChEBI" id="CHEBI:29033"/>
    </cofactor>
</comment>
<dbReference type="EMBL" id="JRPN01000062">
    <property type="protein sequence ID" value="KGT73183.1"/>
    <property type="molecule type" value="Genomic_DNA"/>
</dbReference>
<protein>
    <recommendedName>
        <fullName evidence="4">TauD/TfdA-like domain-containing protein</fullName>
    </recommendedName>
</protein>
<keyword evidence="2" id="KW-0560">Oxidoreductase</keyword>
<dbReference type="InterPro" id="IPR050411">
    <property type="entry name" value="AlphaKG_dependent_hydroxylases"/>
</dbReference>
<dbReference type="InterPro" id="IPR003819">
    <property type="entry name" value="TauD/TfdA-like"/>
</dbReference>
<keyword evidence="3" id="KW-0045">Antibiotic biosynthesis</keyword>
<dbReference type="PANTHER" id="PTHR10696:SF56">
    <property type="entry name" value="TAUD_TFDA-LIKE DOMAIN-CONTAINING PROTEIN"/>
    <property type="match status" value="1"/>
</dbReference>
<dbReference type="PANTHER" id="PTHR10696">
    <property type="entry name" value="GAMMA-BUTYROBETAINE HYDROXYLASE-RELATED"/>
    <property type="match status" value="1"/>
</dbReference>
<gene>
    <name evidence="5" type="ORF">MA20_45885</name>
</gene>
<evidence type="ECO:0000313" key="6">
    <source>
        <dbReference type="Proteomes" id="UP000030377"/>
    </source>
</evidence>
<dbReference type="GO" id="GO:0016706">
    <property type="term" value="F:2-oxoglutarate-dependent dioxygenase activity"/>
    <property type="evidence" value="ECO:0007669"/>
    <property type="project" value="UniProtKB-ARBA"/>
</dbReference>
<evidence type="ECO:0000256" key="2">
    <source>
        <dbReference type="ARBA" id="ARBA00023002"/>
    </source>
</evidence>
<evidence type="ECO:0000313" key="5">
    <source>
        <dbReference type="EMBL" id="KGT73183.1"/>
    </source>
</evidence>
<dbReference type="SUPFAM" id="SSF51197">
    <property type="entry name" value="Clavaminate synthase-like"/>
    <property type="match status" value="1"/>
</dbReference>
<dbReference type="GO" id="GO:0017000">
    <property type="term" value="P:antibiotic biosynthetic process"/>
    <property type="evidence" value="ECO:0007669"/>
    <property type="project" value="UniProtKB-KW"/>
</dbReference>
<comment type="caution">
    <text evidence="5">The sequence shown here is derived from an EMBL/GenBank/DDBJ whole genome shotgun (WGS) entry which is preliminary data.</text>
</comment>
<feature type="domain" description="TauD/TfdA-like" evidence="4">
    <location>
        <begin position="58"/>
        <end position="313"/>
    </location>
</feature>
<dbReference type="InterPro" id="IPR042098">
    <property type="entry name" value="TauD-like_sf"/>
</dbReference>
<evidence type="ECO:0000259" key="4">
    <source>
        <dbReference type="Pfam" id="PF02668"/>
    </source>
</evidence>
<evidence type="ECO:0000256" key="1">
    <source>
        <dbReference type="ARBA" id="ARBA00001954"/>
    </source>
</evidence>